<feature type="compositionally biased region" description="Pro residues" evidence="3">
    <location>
        <begin position="672"/>
        <end position="696"/>
    </location>
</feature>
<feature type="compositionally biased region" description="Pro residues" evidence="3">
    <location>
        <begin position="128"/>
        <end position="137"/>
    </location>
</feature>
<feature type="compositionally biased region" description="Low complexity" evidence="3">
    <location>
        <begin position="174"/>
        <end position="185"/>
    </location>
</feature>
<dbReference type="Proteomes" id="UP000030678">
    <property type="component" value="Unassembled WGS sequence"/>
</dbReference>
<dbReference type="Pfam" id="PF25459">
    <property type="entry name" value="AIM3_BBC1_C"/>
    <property type="match status" value="1"/>
</dbReference>
<evidence type="ECO:0000259" key="4">
    <source>
        <dbReference type="PROSITE" id="PS50002"/>
    </source>
</evidence>
<evidence type="ECO:0000313" key="6">
    <source>
        <dbReference type="Proteomes" id="UP000030678"/>
    </source>
</evidence>
<feature type="compositionally biased region" description="Basic and acidic residues" evidence="3">
    <location>
        <begin position="255"/>
        <end position="266"/>
    </location>
</feature>
<evidence type="ECO:0000256" key="2">
    <source>
        <dbReference type="PROSITE-ProRule" id="PRU00192"/>
    </source>
</evidence>
<dbReference type="SUPFAM" id="SSF50044">
    <property type="entry name" value="SH3-domain"/>
    <property type="match status" value="1"/>
</dbReference>
<evidence type="ECO:0000256" key="3">
    <source>
        <dbReference type="SAM" id="MobiDB-lite"/>
    </source>
</evidence>
<feature type="compositionally biased region" description="Basic and acidic residues" evidence="3">
    <location>
        <begin position="737"/>
        <end position="753"/>
    </location>
</feature>
<dbReference type="InterPro" id="IPR035552">
    <property type="entry name" value="Mti1_SH3"/>
</dbReference>
<feature type="compositionally biased region" description="Acidic residues" evidence="3">
    <location>
        <begin position="362"/>
        <end position="380"/>
    </location>
</feature>
<dbReference type="RefSeq" id="XP_008723903.1">
    <property type="nucleotide sequence ID" value="XM_008725681.1"/>
</dbReference>
<feature type="compositionally biased region" description="Acidic residues" evidence="3">
    <location>
        <begin position="613"/>
        <end position="625"/>
    </location>
</feature>
<proteinExistence type="predicted"/>
<feature type="domain" description="SH3" evidence="4">
    <location>
        <begin position="3"/>
        <end position="67"/>
    </location>
</feature>
<organism evidence="5 6">
    <name type="scientific">Cladophialophora carrionii CBS 160.54</name>
    <dbReference type="NCBI Taxonomy" id="1279043"/>
    <lineage>
        <taxon>Eukaryota</taxon>
        <taxon>Fungi</taxon>
        <taxon>Dikarya</taxon>
        <taxon>Ascomycota</taxon>
        <taxon>Pezizomycotina</taxon>
        <taxon>Eurotiomycetes</taxon>
        <taxon>Chaetothyriomycetidae</taxon>
        <taxon>Chaetothyriales</taxon>
        <taxon>Herpotrichiellaceae</taxon>
        <taxon>Cladophialophora</taxon>
    </lineage>
</organism>
<evidence type="ECO:0000256" key="1">
    <source>
        <dbReference type="ARBA" id="ARBA00022443"/>
    </source>
</evidence>
<dbReference type="PROSITE" id="PS50002">
    <property type="entry name" value="SH3"/>
    <property type="match status" value="1"/>
</dbReference>
<feature type="compositionally biased region" description="Basic and acidic residues" evidence="3">
    <location>
        <begin position="425"/>
        <end position="437"/>
    </location>
</feature>
<feature type="compositionally biased region" description="Acidic residues" evidence="3">
    <location>
        <begin position="409"/>
        <end position="424"/>
    </location>
</feature>
<feature type="compositionally biased region" description="Pro residues" evidence="3">
    <location>
        <begin position="767"/>
        <end position="793"/>
    </location>
</feature>
<dbReference type="Gene3D" id="2.30.30.40">
    <property type="entry name" value="SH3 Domains"/>
    <property type="match status" value="1"/>
</dbReference>
<evidence type="ECO:0000313" key="5">
    <source>
        <dbReference type="EMBL" id="ETI27497.1"/>
    </source>
</evidence>
<dbReference type="InterPro" id="IPR057402">
    <property type="entry name" value="AIM3_BBC1_C"/>
</dbReference>
<feature type="compositionally biased region" description="Gly residues" evidence="3">
    <location>
        <begin position="441"/>
        <end position="459"/>
    </location>
</feature>
<feature type="compositionally biased region" description="Low complexity" evidence="3">
    <location>
        <begin position="520"/>
        <end position="529"/>
    </location>
</feature>
<dbReference type="InterPro" id="IPR036028">
    <property type="entry name" value="SH3-like_dom_sf"/>
</dbReference>
<dbReference type="PANTHER" id="PTHR46026">
    <property type="entry name" value="RHO-TYPE GUANINE NUCLEOTIDE EXCHANGE FACTOR, ISOFORM F"/>
    <property type="match status" value="1"/>
</dbReference>
<feature type="compositionally biased region" description="Basic and acidic residues" evidence="3">
    <location>
        <begin position="226"/>
        <end position="243"/>
    </location>
</feature>
<feature type="compositionally biased region" description="Basic and acidic residues" evidence="3">
    <location>
        <begin position="106"/>
        <end position="127"/>
    </location>
</feature>
<dbReference type="AlphaFoldDB" id="V9DNG0"/>
<feature type="region of interest" description="Disordered" evidence="3">
    <location>
        <begin position="65"/>
        <end position="932"/>
    </location>
</feature>
<feature type="compositionally biased region" description="Pro residues" evidence="3">
    <location>
        <begin position="553"/>
        <end position="602"/>
    </location>
</feature>
<dbReference type="HOGENOM" id="CLU_003021_1_0_1"/>
<feature type="compositionally biased region" description="Pro residues" evidence="3">
    <location>
        <begin position="204"/>
        <end position="223"/>
    </location>
</feature>
<dbReference type="SMART" id="SM00326">
    <property type="entry name" value="SH3"/>
    <property type="match status" value="1"/>
</dbReference>
<feature type="compositionally biased region" description="Acidic residues" evidence="3">
    <location>
        <begin position="719"/>
        <end position="735"/>
    </location>
</feature>
<dbReference type="CDD" id="cd11887">
    <property type="entry name" value="SH3_Bbc1"/>
    <property type="match status" value="1"/>
</dbReference>
<dbReference type="PRINTS" id="PR00452">
    <property type="entry name" value="SH3DOMAIN"/>
</dbReference>
<dbReference type="EMBL" id="KB822698">
    <property type="protein sequence ID" value="ETI27497.1"/>
    <property type="molecule type" value="Genomic_DNA"/>
</dbReference>
<dbReference type="Pfam" id="PF00018">
    <property type="entry name" value="SH3_1"/>
    <property type="match status" value="1"/>
</dbReference>
<feature type="compositionally biased region" description="Low complexity" evidence="3">
    <location>
        <begin position="267"/>
        <end position="278"/>
    </location>
</feature>
<sequence>MPTVPFKVKAIYEYKSQEPDDLSFDNGQIITVTEDEDADWFTGEFVSPSGEKLEGIFPRNFVEKYEPAIPSRPVRAPKRAPAPEPSVNVPEPAPSQPAPPTDDTPEAVHAEEKEPTREPPEQARSEPEAPPPAPKPQPAAAAAPASGPSSAPSTKAPPPVAEKPTSSSFKDRIAAFNRPAAAPVAPFKPGGGGPSTGFIKKPFVAPPPSRNAYVPPPREPPISKPYKREEDPSVNEPESREPVEAAAPSEPDAEDQPKPQSLKERIALLQKQQLEQAARNAEKKEKPKKPPKKRVETAESGEQVPQTAPGLIRLDSNETVSRPSAELAEGEHEPEPAPPSRRTTGLGTPQPQPSRELVSDTNDADDSGAADEDDMQETSTEEERPKSKGTDLPVPAAAPQKPTPQEQKAEDDEDEEEESEEEDPEIRRRRELRERMAKMSGGMGMMGMFGPPGGVGLPGAGRKPKSSEGSRQATESHAQEQPQERAAPIPIMALPGMAQSLPRRPEEVSASPKDDDDNDTAQPTPQAPAVPSESDDYVSPQPLQRRSTDRTAPPVPQDRAAPPPPPPPRDTRPAPPPPPTGPRAAPPVPQSPTSRPIPPLPSSLPEAAPDTSGYEESEEPGDTEDNDRQAADSLASPPAVPPLPPTRQPEPPKLDTAEEAIYPPSEKRASRLPPPVPISPASPVTRAPPPPPPGAPPSRRSTTDSGAFRSVHSPKTNLEDEEEVTEYEGDYDTDIASDAKHKDALRAHNRDSSLDEGMLTDDVKSPKSPPARNAPPLPPVSIPQDVPPPPPSVQTPKSRKSVDAPRAAPPPVPAPKTPENEEYDPHNYNYSAPMHAPPIPVARAAYSTTLQSPKEELEEGDMYGGDEAAHAPPPPPAERPAPPPPPPERPEYIPPSSLAPPPPTGGSPEAPADLKRSGTLSRRSMDHSRGSEQGFIASDIDLGKKSLWWTQDNLLPPSLQGRPDILYEMEANSSTKRGGRTTISKDVYVLYMDYSQTTINASYESADPMHVTLEQNHERPPPAPRRDQLETASEQYGKQMARVASGLAGTTVADGSARGFVLELMKPHTTALLPIGTRAYGALVYANLGNASTQQFDEIRPGDIVTFRNAKFSGHKGSLHQKYSLDVGKPEHVAVVIDWDGTKKKIRAWEQGRDLEKGKKPKVREESFKVGDLKSGEVMVWRVMPRTWVGWDTVKS</sequence>
<protein>
    <recommendedName>
        <fullName evidence="4">SH3 domain-containing protein</fullName>
    </recommendedName>
</protein>
<accession>V9DNG0</accession>
<keyword evidence="1 2" id="KW-0728">SH3 domain</keyword>
<feature type="compositionally biased region" description="Pro residues" evidence="3">
    <location>
        <begin position="638"/>
        <end position="649"/>
    </location>
</feature>
<gene>
    <name evidence="5" type="ORF">G647_09688</name>
</gene>
<feature type="compositionally biased region" description="Low complexity" evidence="3">
    <location>
        <begin position="138"/>
        <end position="154"/>
    </location>
</feature>
<dbReference type="GeneID" id="19988181"/>
<dbReference type="PANTHER" id="PTHR46026:SF1">
    <property type="entry name" value="RHO-TYPE GUANINE NUCLEOTIDE EXCHANGE FACTOR, ISOFORM F"/>
    <property type="match status" value="1"/>
</dbReference>
<feature type="compositionally biased region" description="Polar residues" evidence="3">
    <location>
        <begin position="467"/>
        <end position="481"/>
    </location>
</feature>
<feature type="compositionally biased region" description="Pro residues" evidence="3">
    <location>
        <begin position="91"/>
        <end position="102"/>
    </location>
</feature>
<feature type="compositionally biased region" description="Pro residues" evidence="3">
    <location>
        <begin position="807"/>
        <end position="816"/>
    </location>
</feature>
<feature type="compositionally biased region" description="Pro residues" evidence="3">
    <location>
        <begin position="871"/>
        <end position="887"/>
    </location>
</feature>
<dbReference type="InterPro" id="IPR001452">
    <property type="entry name" value="SH3_domain"/>
</dbReference>
<name>V9DNG0_9EURO</name>
<reference evidence="5 6" key="1">
    <citation type="submission" date="2013-03" db="EMBL/GenBank/DDBJ databases">
        <title>The Genome Sequence of Cladophialophora carrionii CBS 160.54.</title>
        <authorList>
            <consortium name="The Broad Institute Genomics Platform"/>
            <person name="Cuomo C."/>
            <person name="de Hoog S."/>
            <person name="Gorbushina A."/>
            <person name="Walker B."/>
            <person name="Young S.K."/>
            <person name="Zeng Q."/>
            <person name="Gargeya S."/>
            <person name="Fitzgerald M."/>
            <person name="Haas B."/>
            <person name="Abouelleil A."/>
            <person name="Allen A.W."/>
            <person name="Alvarado L."/>
            <person name="Arachchi H.M."/>
            <person name="Berlin A.M."/>
            <person name="Chapman S.B."/>
            <person name="Gainer-Dewar J."/>
            <person name="Goldberg J."/>
            <person name="Griggs A."/>
            <person name="Gujja S."/>
            <person name="Hansen M."/>
            <person name="Howarth C."/>
            <person name="Imamovic A."/>
            <person name="Ireland A."/>
            <person name="Larimer J."/>
            <person name="McCowan C."/>
            <person name="Murphy C."/>
            <person name="Pearson M."/>
            <person name="Poon T.W."/>
            <person name="Priest M."/>
            <person name="Roberts A."/>
            <person name="Saif S."/>
            <person name="Shea T."/>
            <person name="Sisk P."/>
            <person name="Sykes S."/>
            <person name="Wortman J."/>
            <person name="Nusbaum C."/>
            <person name="Birren B."/>
        </authorList>
    </citation>
    <scope>NUCLEOTIDE SEQUENCE [LARGE SCALE GENOMIC DNA]</scope>
    <source>
        <strain evidence="5 6">CBS 160.54</strain>
    </source>
</reference>
<dbReference type="VEuPathDB" id="FungiDB:G647_09688"/>
<dbReference type="OrthoDB" id="207120at2759"/>